<name>A0A8H7QGL4_9FUNG</name>
<dbReference type="AlphaFoldDB" id="A0A8H7QGL4"/>
<proteinExistence type="predicted"/>
<dbReference type="OrthoDB" id="2430203at2759"/>
<accession>A0A8H7QGL4</accession>
<dbReference type="Proteomes" id="UP000603453">
    <property type="component" value="Unassembled WGS sequence"/>
</dbReference>
<keyword evidence="2" id="KW-1185">Reference proteome</keyword>
<protein>
    <submittedName>
        <fullName evidence="1">Uncharacterized protein</fullName>
    </submittedName>
</protein>
<evidence type="ECO:0000313" key="2">
    <source>
        <dbReference type="Proteomes" id="UP000603453"/>
    </source>
</evidence>
<organism evidence="1 2">
    <name type="scientific">Mucor saturninus</name>
    <dbReference type="NCBI Taxonomy" id="64648"/>
    <lineage>
        <taxon>Eukaryota</taxon>
        <taxon>Fungi</taxon>
        <taxon>Fungi incertae sedis</taxon>
        <taxon>Mucoromycota</taxon>
        <taxon>Mucoromycotina</taxon>
        <taxon>Mucoromycetes</taxon>
        <taxon>Mucorales</taxon>
        <taxon>Mucorineae</taxon>
        <taxon>Mucoraceae</taxon>
        <taxon>Mucor</taxon>
    </lineage>
</organism>
<evidence type="ECO:0000313" key="1">
    <source>
        <dbReference type="EMBL" id="KAG2192056.1"/>
    </source>
</evidence>
<sequence length="86" mass="9942">MKDVMPEYHHNISRIFLKVGRMGPEERRHRARYMQAEAISTDALEQMIETVTTDYDDRSVYVVSSFLTSGVNYNVVVGDFQMMSCS</sequence>
<dbReference type="EMBL" id="JAEPRD010000320">
    <property type="protein sequence ID" value="KAG2192056.1"/>
    <property type="molecule type" value="Genomic_DNA"/>
</dbReference>
<reference evidence="1" key="1">
    <citation type="submission" date="2020-12" db="EMBL/GenBank/DDBJ databases">
        <title>Metabolic potential, ecology and presence of endohyphal bacteria is reflected in genomic diversity of Mucoromycotina.</title>
        <authorList>
            <person name="Muszewska A."/>
            <person name="Okrasinska A."/>
            <person name="Steczkiewicz K."/>
            <person name="Drgas O."/>
            <person name="Orlowska M."/>
            <person name="Perlinska-Lenart U."/>
            <person name="Aleksandrzak-Piekarczyk T."/>
            <person name="Szatraj K."/>
            <person name="Zielenkiewicz U."/>
            <person name="Pilsyk S."/>
            <person name="Malc E."/>
            <person name="Mieczkowski P."/>
            <person name="Kruszewska J.S."/>
            <person name="Biernat P."/>
            <person name="Pawlowska J."/>
        </authorList>
    </citation>
    <scope>NUCLEOTIDE SEQUENCE</scope>
    <source>
        <strain evidence="1">WA0000017839</strain>
    </source>
</reference>
<comment type="caution">
    <text evidence="1">The sequence shown here is derived from an EMBL/GenBank/DDBJ whole genome shotgun (WGS) entry which is preliminary data.</text>
</comment>
<gene>
    <name evidence="1" type="ORF">INT47_012305</name>
</gene>